<name>A0AB39BP05_9BACI</name>
<keyword evidence="1" id="KW-0472">Membrane</keyword>
<evidence type="ECO:0000256" key="1">
    <source>
        <dbReference type="SAM" id="Phobius"/>
    </source>
</evidence>
<dbReference type="GO" id="GO:0016787">
    <property type="term" value="F:hydrolase activity"/>
    <property type="evidence" value="ECO:0007669"/>
    <property type="project" value="UniProtKB-KW"/>
</dbReference>
<dbReference type="RefSeq" id="WP_368503002.1">
    <property type="nucleotide sequence ID" value="NZ_CP162551.1"/>
</dbReference>
<organism evidence="3">
    <name type="scientific">Alkalihalophilus sp. As8PL</name>
    <dbReference type="NCBI Taxonomy" id="3237103"/>
    <lineage>
        <taxon>Bacteria</taxon>
        <taxon>Bacillati</taxon>
        <taxon>Bacillota</taxon>
        <taxon>Bacilli</taxon>
        <taxon>Bacillales</taxon>
        <taxon>Bacillaceae</taxon>
        <taxon>Alkalihalophilus</taxon>
    </lineage>
</organism>
<reference evidence="3" key="1">
    <citation type="submission" date="2024-07" db="EMBL/GenBank/DDBJ databases">
        <title>Identification and characteristics of an arsenic-resistant bacterial isolate, which belongs to a novel species.</title>
        <authorList>
            <person name="Juszczyk A."/>
            <person name="Kowalczyk A."/>
            <person name="Was K."/>
            <person name="Kosowicz W."/>
            <person name="Budzyn A."/>
            <person name="Latowski D."/>
        </authorList>
    </citation>
    <scope>NUCLEOTIDE SEQUENCE</scope>
    <source>
        <strain evidence="3">As8PL</strain>
    </source>
</reference>
<dbReference type="EMBL" id="CP162551">
    <property type="protein sequence ID" value="XDI35429.1"/>
    <property type="molecule type" value="Genomic_DNA"/>
</dbReference>
<dbReference type="InterPro" id="IPR029058">
    <property type="entry name" value="AB_hydrolase_fold"/>
</dbReference>
<gene>
    <name evidence="3" type="ORF">AB3N04_11940</name>
</gene>
<keyword evidence="3" id="KW-0378">Hydrolase</keyword>
<evidence type="ECO:0000313" key="3">
    <source>
        <dbReference type="EMBL" id="XDI35429.1"/>
    </source>
</evidence>
<sequence>MQNRVNGEIGQTPRKAVWKKNKATLWYYPAKRKRFNTPLFLVYSLLNQSYILDLAPGMSMIEAFTKSGYDVYLLDFGKPGYEDGDTSLDDYIFKYIKKGVERALHHSRTENLTVIGYCLGGTLALIYAALARESIKNLILFAPPLDFSEPPFLSKWAEALKKEEISFDSLIDEYRVIPSKIVEFGMRTATSPFTFDKLLSRIGPQEDDVYSLKKQLVGEWVNGHIPFAGAALKQLMNDLGKENKLIKNKLKINGQNVDLRKLTTNLLVVSTTEDLIVPEEMTKPLMNIVASIDKTYKRVSGGHISLALKGQIPEFLSEWLEGRSERFE</sequence>
<dbReference type="Pfam" id="PF00561">
    <property type="entry name" value="Abhydrolase_1"/>
    <property type="match status" value="1"/>
</dbReference>
<proteinExistence type="predicted"/>
<protein>
    <submittedName>
        <fullName evidence="3">Alpha/beta fold hydrolase</fullName>
    </submittedName>
</protein>
<accession>A0AB39BP05</accession>
<evidence type="ECO:0000259" key="2">
    <source>
        <dbReference type="Pfam" id="PF00561"/>
    </source>
</evidence>
<keyword evidence="1" id="KW-1133">Transmembrane helix</keyword>
<dbReference type="PANTHER" id="PTHR36837:SF2">
    <property type="entry name" value="POLY(3-HYDROXYALKANOATE) POLYMERASE SUBUNIT PHAC"/>
    <property type="match status" value="1"/>
</dbReference>
<keyword evidence="1" id="KW-0812">Transmembrane</keyword>
<dbReference type="SUPFAM" id="SSF53474">
    <property type="entry name" value="alpha/beta-Hydrolases"/>
    <property type="match status" value="1"/>
</dbReference>
<feature type="domain" description="AB hydrolase-1" evidence="2">
    <location>
        <begin position="59"/>
        <end position="158"/>
    </location>
</feature>
<dbReference type="Gene3D" id="3.40.50.1820">
    <property type="entry name" value="alpha/beta hydrolase"/>
    <property type="match status" value="1"/>
</dbReference>
<feature type="transmembrane region" description="Helical" evidence="1">
    <location>
        <begin position="112"/>
        <end position="130"/>
    </location>
</feature>
<dbReference type="InterPro" id="IPR000073">
    <property type="entry name" value="AB_hydrolase_1"/>
</dbReference>
<dbReference type="AlphaFoldDB" id="A0AB39BP05"/>
<dbReference type="PANTHER" id="PTHR36837">
    <property type="entry name" value="POLY(3-HYDROXYALKANOATE) POLYMERASE SUBUNIT PHAC"/>
    <property type="match status" value="1"/>
</dbReference>
<dbReference type="InterPro" id="IPR051321">
    <property type="entry name" value="PHA/PHB_synthase"/>
</dbReference>